<dbReference type="InterPro" id="IPR050388">
    <property type="entry name" value="ABC_Ni/Peptide_Import"/>
</dbReference>
<evidence type="ECO:0000256" key="1">
    <source>
        <dbReference type="ARBA" id="ARBA00004370"/>
    </source>
</evidence>
<evidence type="ECO:0000256" key="5">
    <source>
        <dbReference type="ARBA" id="ARBA00022519"/>
    </source>
</evidence>
<reference evidence="10" key="1">
    <citation type="submission" date="2018-12" db="EMBL/GenBank/DDBJ databases">
        <title>Tengunoibacter tsumagoiensis gen. nov., sp. nov., Dictyobacter kobayashii sp. nov., D. alpinus sp. nov., and D. joshuensis sp. nov. and description of Dictyobacteraceae fam. nov. within the order Ktedonobacterales isolated from Tengu-no-mugimeshi.</title>
        <authorList>
            <person name="Wang C.M."/>
            <person name="Zheng Y."/>
            <person name="Sakai Y."/>
            <person name="Toyoda A."/>
            <person name="Minakuchi Y."/>
            <person name="Abe K."/>
            <person name="Yokota A."/>
            <person name="Yabe S."/>
        </authorList>
    </citation>
    <scope>NUCLEOTIDE SEQUENCE [LARGE SCALE GENOMIC DNA]</scope>
    <source>
        <strain evidence="10">Uno11</strain>
    </source>
</reference>
<keyword evidence="3" id="KW-0813">Transport</keyword>
<dbReference type="AlphaFoldDB" id="A0A402ARC7"/>
<keyword evidence="4" id="KW-1003">Cell membrane</keyword>
<keyword evidence="5" id="KW-0997">Cell inner membrane</keyword>
<keyword evidence="10" id="KW-1185">Reference proteome</keyword>
<comment type="similarity">
    <text evidence="2">Belongs to the ABC transporter superfamily.</text>
</comment>
<sequence length="171" mass="19316">MQTNDILLDVRNVYVDYLASNGNVHAVRDVSFTLKRGEILGLAGESGSGKSTLAFAIARLLRPPALVTDGEIFYYPGLHDGRLRVPALQRYLDEQQGCVELLSLNKEQLRLFRWNEFSVVFQSAMNALNPVMTIGNQLMDVFNIHRPEWDAAARKKRAKELLQVVRTRSAE</sequence>
<dbReference type="EMBL" id="BIFS01000001">
    <property type="protein sequence ID" value="GCE21639.1"/>
    <property type="molecule type" value="Genomic_DNA"/>
</dbReference>
<dbReference type="GO" id="GO:0016020">
    <property type="term" value="C:membrane"/>
    <property type="evidence" value="ECO:0007669"/>
    <property type="project" value="UniProtKB-SubCell"/>
</dbReference>
<evidence type="ECO:0000259" key="8">
    <source>
        <dbReference type="Pfam" id="PF00005"/>
    </source>
</evidence>
<dbReference type="Gene3D" id="3.40.50.300">
    <property type="entry name" value="P-loop containing nucleotide triphosphate hydrolases"/>
    <property type="match status" value="1"/>
</dbReference>
<dbReference type="SUPFAM" id="SSF52540">
    <property type="entry name" value="P-loop containing nucleoside triphosphate hydrolases"/>
    <property type="match status" value="1"/>
</dbReference>
<gene>
    <name evidence="9" type="ORF">KDK_54390</name>
</gene>
<dbReference type="GO" id="GO:0005524">
    <property type="term" value="F:ATP binding"/>
    <property type="evidence" value="ECO:0007669"/>
    <property type="project" value="InterPro"/>
</dbReference>
<dbReference type="PANTHER" id="PTHR43297">
    <property type="entry name" value="OLIGOPEPTIDE TRANSPORT ATP-BINDING PROTEIN APPD"/>
    <property type="match status" value="1"/>
</dbReference>
<dbReference type="Proteomes" id="UP000287188">
    <property type="component" value="Unassembled WGS sequence"/>
</dbReference>
<evidence type="ECO:0000313" key="10">
    <source>
        <dbReference type="Proteomes" id="UP000287188"/>
    </source>
</evidence>
<evidence type="ECO:0000256" key="2">
    <source>
        <dbReference type="ARBA" id="ARBA00005417"/>
    </source>
</evidence>
<feature type="domain" description="ABC transporter" evidence="8">
    <location>
        <begin position="28"/>
        <end position="165"/>
    </location>
</feature>
<dbReference type="GO" id="GO:0016887">
    <property type="term" value="F:ATP hydrolysis activity"/>
    <property type="evidence" value="ECO:0007669"/>
    <property type="project" value="InterPro"/>
</dbReference>
<evidence type="ECO:0000256" key="7">
    <source>
        <dbReference type="ARBA" id="ARBA00023136"/>
    </source>
</evidence>
<dbReference type="InterPro" id="IPR003439">
    <property type="entry name" value="ABC_transporter-like_ATP-bd"/>
</dbReference>
<evidence type="ECO:0000256" key="6">
    <source>
        <dbReference type="ARBA" id="ARBA00022967"/>
    </source>
</evidence>
<evidence type="ECO:0000256" key="3">
    <source>
        <dbReference type="ARBA" id="ARBA00022448"/>
    </source>
</evidence>
<keyword evidence="7" id="KW-0472">Membrane</keyword>
<proteinExistence type="inferred from homology"/>
<evidence type="ECO:0000256" key="4">
    <source>
        <dbReference type="ARBA" id="ARBA00022475"/>
    </source>
</evidence>
<accession>A0A402ARC7</accession>
<protein>
    <recommendedName>
        <fullName evidence="8">ABC transporter domain-containing protein</fullName>
    </recommendedName>
</protein>
<keyword evidence="6" id="KW-1278">Translocase</keyword>
<dbReference type="Pfam" id="PF00005">
    <property type="entry name" value="ABC_tran"/>
    <property type="match status" value="1"/>
</dbReference>
<evidence type="ECO:0000313" key="9">
    <source>
        <dbReference type="EMBL" id="GCE21639.1"/>
    </source>
</evidence>
<name>A0A402ARC7_9CHLR</name>
<dbReference type="PANTHER" id="PTHR43297:SF14">
    <property type="entry name" value="ATPASE AAA-TYPE CORE DOMAIN-CONTAINING PROTEIN"/>
    <property type="match status" value="1"/>
</dbReference>
<dbReference type="InterPro" id="IPR027417">
    <property type="entry name" value="P-loop_NTPase"/>
</dbReference>
<comment type="caution">
    <text evidence="9">The sequence shown here is derived from an EMBL/GenBank/DDBJ whole genome shotgun (WGS) entry which is preliminary data.</text>
</comment>
<comment type="subcellular location">
    <subcellularLocation>
        <location evidence="1">Membrane</location>
    </subcellularLocation>
</comment>
<organism evidence="9 10">
    <name type="scientific">Dictyobacter kobayashii</name>
    <dbReference type="NCBI Taxonomy" id="2014872"/>
    <lineage>
        <taxon>Bacteria</taxon>
        <taxon>Bacillati</taxon>
        <taxon>Chloroflexota</taxon>
        <taxon>Ktedonobacteria</taxon>
        <taxon>Ktedonobacterales</taxon>
        <taxon>Dictyobacteraceae</taxon>
        <taxon>Dictyobacter</taxon>
    </lineage>
</organism>